<reference evidence="2" key="1">
    <citation type="submission" date="2020-05" db="EMBL/GenBank/DDBJ databases">
        <authorList>
            <person name="Chiriac C."/>
            <person name="Salcher M."/>
            <person name="Ghai R."/>
            <person name="Kavagutti S V."/>
        </authorList>
    </citation>
    <scope>NUCLEOTIDE SEQUENCE</scope>
</reference>
<evidence type="ECO:0000313" key="3">
    <source>
        <dbReference type="EMBL" id="CAB4199974.1"/>
    </source>
</evidence>
<dbReference type="EMBL" id="LR796875">
    <property type="protein sequence ID" value="CAB4172205.1"/>
    <property type="molecule type" value="Genomic_DNA"/>
</dbReference>
<evidence type="ECO:0000313" key="1">
    <source>
        <dbReference type="EMBL" id="CAB4172205.1"/>
    </source>
</evidence>
<proteinExistence type="predicted"/>
<sequence length="521" mass="56123">MKGSPFVHGDFRGGLNTKAANYLLEDTQCRDCLNVQSTTTGAIVKRPGITTVASQTPSFTSLYAIESTSSDHFLAATSTTLNKIVGSAITSVSTGETSGQWALVEATTDTTGPSLTPAETSQGPVFLSNGNVSKAWDGTTLVDWTMDVNSTLDVPGAAVPPHTISLVHESRIVIASGSTIYWSEVQVGTGTLPRTWMLENQQLFDPDDGDEITGLGRVGSNLIVFKKHKIFVVYDINTGANRRLTTNIGCVSNRSIKETPFGTLFLADSGVYVTGGNSCDLISDQITPTILALNATSTATAEFHRNHYYLSVGTVTLDYDLLLKSWWKHSFGTIGDFATRFNNSVEELYCTVGGKLGRMFDLGTYTDFGTAYSWLWAGPWLAPGQARTVYPAVRKRMKAIRVDGLGSAKLSVDKDFYDTNTPVSAQNPSGTVSTSLFAISEGTTFGPTQPDPTYFGDFNSNNGSPILTGPTTFCDVSPISQARIWGQGVARSWALTFENATTNTTAATIQNYTIFTQERNQ</sequence>
<dbReference type="EMBL" id="LR797103">
    <property type="protein sequence ID" value="CAB4187555.1"/>
    <property type="molecule type" value="Genomic_DNA"/>
</dbReference>
<evidence type="ECO:0000313" key="2">
    <source>
        <dbReference type="EMBL" id="CAB4187555.1"/>
    </source>
</evidence>
<gene>
    <name evidence="2" type="ORF">UFOVP1156_32</name>
    <name evidence="3" type="ORF">UFOVP1346_16</name>
    <name evidence="1" type="ORF">UFOVP921_56</name>
</gene>
<dbReference type="EMBL" id="LR797295">
    <property type="protein sequence ID" value="CAB4199974.1"/>
    <property type="molecule type" value="Genomic_DNA"/>
</dbReference>
<name>A0A6J5R422_9CAUD</name>
<accession>A0A6J5R422</accession>
<protein>
    <submittedName>
        <fullName evidence="2">Uncharacterized protein</fullName>
    </submittedName>
</protein>
<organism evidence="2">
    <name type="scientific">uncultured Caudovirales phage</name>
    <dbReference type="NCBI Taxonomy" id="2100421"/>
    <lineage>
        <taxon>Viruses</taxon>
        <taxon>Duplodnaviria</taxon>
        <taxon>Heunggongvirae</taxon>
        <taxon>Uroviricota</taxon>
        <taxon>Caudoviricetes</taxon>
        <taxon>Peduoviridae</taxon>
        <taxon>Maltschvirus</taxon>
        <taxon>Maltschvirus maltsch</taxon>
    </lineage>
</organism>